<reference evidence="1 2" key="1">
    <citation type="submission" date="2013-08" db="EMBL/GenBank/DDBJ databases">
        <title>Genome sequencing of Lysobacter.</title>
        <authorList>
            <person name="Zhang S."/>
            <person name="Wang G."/>
        </authorList>
    </citation>
    <scope>NUCLEOTIDE SEQUENCE [LARGE SCALE GENOMIC DNA]</scope>
    <source>
        <strain evidence="1 2">GH1-9</strain>
    </source>
</reference>
<gene>
    <name evidence="1" type="ORF">N800_07930</name>
</gene>
<organism evidence="1 2">
    <name type="scientific">Lysobacter daejeonensis GH1-9</name>
    <dbReference type="NCBI Taxonomy" id="1385517"/>
    <lineage>
        <taxon>Bacteria</taxon>
        <taxon>Pseudomonadati</taxon>
        <taxon>Pseudomonadota</taxon>
        <taxon>Gammaproteobacteria</taxon>
        <taxon>Lysobacterales</taxon>
        <taxon>Lysobacteraceae</taxon>
        <taxon>Aerolutibacter</taxon>
    </lineage>
</organism>
<accession>A0A0A0ESX0</accession>
<keyword evidence="2" id="KW-1185">Reference proteome</keyword>
<comment type="caution">
    <text evidence="1">The sequence shown here is derived from an EMBL/GenBank/DDBJ whole genome shotgun (WGS) entry which is preliminary data.</text>
</comment>
<sequence length="130" mass="13935">MPNTPTIQLDLRNSASNESGWHNLEVNNHVYSYCYSGGDDGAGGLVQTVGQGRDTAPIQFASTTDTRYQINSCVFTNDGQQQLTWNGGNRAGSIVDANTQVENAEYCIIVTDTTTGCAIPCDPQVTNKPS</sequence>
<name>A0A0A0ESX0_9GAMM</name>
<evidence type="ECO:0000313" key="1">
    <source>
        <dbReference type="EMBL" id="KGM53310.1"/>
    </source>
</evidence>
<dbReference type="Proteomes" id="UP000029998">
    <property type="component" value="Unassembled WGS sequence"/>
</dbReference>
<evidence type="ECO:0000313" key="2">
    <source>
        <dbReference type="Proteomes" id="UP000029998"/>
    </source>
</evidence>
<dbReference type="AlphaFoldDB" id="A0A0A0ESX0"/>
<proteinExistence type="predicted"/>
<dbReference type="OrthoDB" id="6024808at2"/>
<protein>
    <submittedName>
        <fullName evidence="1">Uncharacterized protein</fullName>
    </submittedName>
</protein>
<dbReference type="RefSeq" id="WP_036139570.1">
    <property type="nucleotide sequence ID" value="NZ_AVPU01000033.1"/>
</dbReference>
<dbReference type="EMBL" id="AVPU01000033">
    <property type="protein sequence ID" value="KGM53310.1"/>
    <property type="molecule type" value="Genomic_DNA"/>
</dbReference>